<dbReference type="Pfam" id="PF25137">
    <property type="entry name" value="ADH_Fe_C"/>
    <property type="match status" value="1"/>
</dbReference>
<sequence>MPQSKPLSGLWMPSHLERMYYGPSSVHDHLLSCLPSSSSKAFIITGSSLASKTPLIQQVEKLLSSKHHAGTFSDIKQHAPVAQLDEATNAVQEDPSIDTIISIGGGSPIDSAKAISYRSHEKSKKYLYHIAIPTTLSVAEVSGGAGYTNEDGKKTGVGGPGLVPHVIIYDSKFALETPQKLWLSTGIRSLDHAIELLYHPKATEAPGKPLFLSAIEGLFTYLPKSKAEPKNEDYITKLQLACFSSYYPLGLDRGSGLGLSHAMGYALGSPYGIPHGITSCISLAGVVRLKAQTPEDAAQIARALPFIGQSKSGDDKQDALEVADAIEKLVQNLGLETRLKDYDVGSDQVSVVAKAATQSESGPLYDGVAKIVESKL</sequence>
<dbReference type="Gene3D" id="1.20.1090.10">
    <property type="entry name" value="Dehydroquinate synthase-like - alpha domain"/>
    <property type="match status" value="1"/>
</dbReference>
<dbReference type="InterPro" id="IPR056798">
    <property type="entry name" value="ADH_Fe_C"/>
</dbReference>
<dbReference type="GO" id="GO:0046872">
    <property type="term" value="F:metal ion binding"/>
    <property type="evidence" value="ECO:0007669"/>
    <property type="project" value="InterPro"/>
</dbReference>
<accession>A0A8H3J0U7</accession>
<evidence type="ECO:0008006" key="6">
    <source>
        <dbReference type="Google" id="ProtNLM"/>
    </source>
</evidence>
<proteinExistence type="predicted"/>
<reference evidence="4" key="1">
    <citation type="submission" date="2021-03" db="EMBL/GenBank/DDBJ databases">
        <authorList>
            <person name="Tagirdzhanova G."/>
        </authorList>
    </citation>
    <scope>NUCLEOTIDE SEQUENCE</scope>
</reference>
<dbReference type="PANTHER" id="PTHR11496">
    <property type="entry name" value="ALCOHOL DEHYDROGENASE"/>
    <property type="match status" value="1"/>
</dbReference>
<dbReference type="CDD" id="cd08192">
    <property type="entry name" value="MAR-like"/>
    <property type="match status" value="1"/>
</dbReference>
<dbReference type="Pfam" id="PF00465">
    <property type="entry name" value="Fe-ADH"/>
    <property type="match status" value="1"/>
</dbReference>
<dbReference type="OrthoDB" id="339764at2759"/>
<dbReference type="PROSITE" id="PS00060">
    <property type="entry name" value="ADH_IRON_2"/>
    <property type="match status" value="1"/>
</dbReference>
<keyword evidence="1" id="KW-0560">Oxidoreductase</keyword>
<dbReference type="GO" id="GO:0004022">
    <property type="term" value="F:alcohol dehydrogenase (NAD+) activity"/>
    <property type="evidence" value="ECO:0007669"/>
    <property type="project" value="TreeGrafter"/>
</dbReference>
<keyword evidence="5" id="KW-1185">Reference proteome</keyword>
<feature type="domain" description="Alcohol dehydrogenase iron-type/glycerol dehydrogenase GldA" evidence="2">
    <location>
        <begin position="19"/>
        <end position="170"/>
    </location>
</feature>
<organism evidence="4 5">
    <name type="scientific">Imshaugia aleurites</name>
    <dbReference type="NCBI Taxonomy" id="172621"/>
    <lineage>
        <taxon>Eukaryota</taxon>
        <taxon>Fungi</taxon>
        <taxon>Dikarya</taxon>
        <taxon>Ascomycota</taxon>
        <taxon>Pezizomycotina</taxon>
        <taxon>Lecanoromycetes</taxon>
        <taxon>OSLEUM clade</taxon>
        <taxon>Lecanoromycetidae</taxon>
        <taxon>Lecanorales</taxon>
        <taxon>Lecanorineae</taxon>
        <taxon>Parmeliaceae</taxon>
        <taxon>Imshaugia</taxon>
    </lineage>
</organism>
<dbReference type="InterPro" id="IPR039697">
    <property type="entry name" value="Alcohol_dehydrogenase_Fe"/>
</dbReference>
<comment type="caution">
    <text evidence="4">The sequence shown here is derived from an EMBL/GenBank/DDBJ whole genome shotgun (WGS) entry which is preliminary data.</text>
</comment>
<evidence type="ECO:0000256" key="1">
    <source>
        <dbReference type="ARBA" id="ARBA00023002"/>
    </source>
</evidence>
<dbReference type="InterPro" id="IPR018211">
    <property type="entry name" value="ADH_Fe_CS"/>
</dbReference>
<dbReference type="EMBL" id="CAJPDT010000110">
    <property type="protein sequence ID" value="CAF9938622.1"/>
    <property type="molecule type" value="Genomic_DNA"/>
</dbReference>
<dbReference type="Proteomes" id="UP000664534">
    <property type="component" value="Unassembled WGS sequence"/>
</dbReference>
<evidence type="ECO:0000259" key="3">
    <source>
        <dbReference type="Pfam" id="PF25137"/>
    </source>
</evidence>
<dbReference type="PANTHER" id="PTHR11496:SF97">
    <property type="entry name" value="ALCOHOL DEHYDROGENASE IRON-TYPE_GLYCEROL DEHYDROGENASE GLDA DOMAIN-CONTAINING PROTEIN"/>
    <property type="match status" value="1"/>
</dbReference>
<dbReference type="Gene3D" id="3.40.50.1970">
    <property type="match status" value="1"/>
</dbReference>
<gene>
    <name evidence="4" type="ORF">IMSHALPRED_001026</name>
</gene>
<evidence type="ECO:0000313" key="5">
    <source>
        <dbReference type="Proteomes" id="UP000664534"/>
    </source>
</evidence>
<evidence type="ECO:0000313" key="4">
    <source>
        <dbReference type="EMBL" id="CAF9938622.1"/>
    </source>
</evidence>
<dbReference type="AlphaFoldDB" id="A0A8H3J0U7"/>
<dbReference type="SUPFAM" id="SSF56796">
    <property type="entry name" value="Dehydroquinate synthase-like"/>
    <property type="match status" value="1"/>
</dbReference>
<dbReference type="InterPro" id="IPR001670">
    <property type="entry name" value="ADH_Fe/GldA"/>
</dbReference>
<feature type="domain" description="Fe-containing alcohol dehydrogenase-like C-terminal" evidence="3">
    <location>
        <begin position="184"/>
        <end position="359"/>
    </location>
</feature>
<evidence type="ECO:0000259" key="2">
    <source>
        <dbReference type="Pfam" id="PF00465"/>
    </source>
</evidence>
<name>A0A8H3J0U7_9LECA</name>
<dbReference type="GO" id="GO:0005739">
    <property type="term" value="C:mitochondrion"/>
    <property type="evidence" value="ECO:0007669"/>
    <property type="project" value="TreeGrafter"/>
</dbReference>
<protein>
    <recommendedName>
        <fullName evidence="6">Dehydroquinate synthase-like protein</fullName>
    </recommendedName>
</protein>